<dbReference type="EMBL" id="CP049055">
    <property type="protein sequence ID" value="QII10243.1"/>
    <property type="molecule type" value="Genomic_DNA"/>
</dbReference>
<dbReference type="AlphaFoldDB" id="Q1PZ81"/>
<organism evidence="1">
    <name type="scientific">Kuenenia stuttgartiensis</name>
    <dbReference type="NCBI Taxonomy" id="174633"/>
    <lineage>
        <taxon>Bacteria</taxon>
        <taxon>Pseudomonadati</taxon>
        <taxon>Planctomycetota</taxon>
        <taxon>Candidatus Brocadiia</taxon>
        <taxon>Candidatus Brocadiales</taxon>
        <taxon>Candidatus Brocadiaceae</taxon>
        <taxon>Candidatus Kuenenia</taxon>
    </lineage>
</organism>
<dbReference type="EMBL" id="CT573072">
    <property type="protein sequence ID" value="CAJ72389.1"/>
    <property type="molecule type" value="Genomic_DNA"/>
</dbReference>
<evidence type="ECO:0000313" key="2">
    <source>
        <dbReference type="EMBL" id="QII10243.1"/>
    </source>
</evidence>
<evidence type="ECO:0000313" key="3">
    <source>
        <dbReference type="Proteomes" id="UP000501926"/>
    </source>
</evidence>
<gene>
    <name evidence="2" type="ORF">KsCSTR_08640</name>
    <name evidence="1" type="ORF">kustd1644</name>
</gene>
<reference evidence="1" key="2">
    <citation type="submission" date="2006-01" db="EMBL/GenBank/DDBJ databases">
        <authorList>
            <person name="Genoscope"/>
        </authorList>
    </citation>
    <scope>NUCLEOTIDE SEQUENCE</scope>
</reference>
<reference evidence="2 3" key="3">
    <citation type="submission" date="2020-02" db="EMBL/GenBank/DDBJ databases">
        <title>Newly sequenced genome of strain CSTR1 showed variability in Candidatus Kuenenia stuttgartiensis genomes.</title>
        <authorList>
            <person name="Ding C."/>
            <person name="Adrian L."/>
        </authorList>
    </citation>
    <scope>NUCLEOTIDE SEQUENCE [LARGE SCALE GENOMIC DNA]</scope>
    <source>
        <strain evidence="2 3">CSTR1</strain>
    </source>
</reference>
<name>Q1PZ81_KUEST</name>
<accession>Q1PZ81</accession>
<protein>
    <submittedName>
        <fullName evidence="1">Uncharacterized protein</fullName>
    </submittedName>
</protein>
<dbReference type="Proteomes" id="UP000501926">
    <property type="component" value="Chromosome"/>
</dbReference>
<reference evidence="1" key="1">
    <citation type="journal article" date="2006" name="Nature">
        <title>Deciphering the evolution and metabolism of an anammox bacterium from a community genome.</title>
        <authorList>
            <person name="Strous M."/>
            <person name="Pelletier E."/>
            <person name="Mangenot S."/>
            <person name="Rattei T."/>
            <person name="Lehner A."/>
            <person name="Taylor M.W."/>
            <person name="Horn M."/>
            <person name="Daims H."/>
            <person name="Bartol-Mavel D."/>
            <person name="Wincker P."/>
            <person name="Barbe V."/>
            <person name="Fonknechten N."/>
            <person name="Vallenet D."/>
            <person name="Segurens B."/>
            <person name="Schenowitz-Truong C."/>
            <person name="Medigue C."/>
            <person name="Collingro A."/>
            <person name="Snel B."/>
            <person name="Dutilh B.E."/>
            <person name="OpDenCamp H.J.M."/>
            <person name="vanDerDrift C."/>
            <person name="Cirpus I."/>
            <person name="vanDePas-Schoonen K.T."/>
            <person name="Harhangi H.R."/>
            <person name="vanNiftrik L."/>
            <person name="Schmid M."/>
            <person name="Keltjens J."/>
            <person name="vanDeVossenberg J."/>
            <person name="Kartal B."/>
            <person name="Meier H."/>
            <person name="Frishman D."/>
            <person name="Huynen M.A."/>
            <person name="Mewes H."/>
            <person name="Weissenbach J."/>
            <person name="Jetten M.S.M."/>
            <person name="Wagner M."/>
            <person name="LePaslier D."/>
        </authorList>
    </citation>
    <scope>NUCLEOTIDE SEQUENCE</scope>
</reference>
<proteinExistence type="predicted"/>
<sequence>MRFIRNNAGEKPFWLAGNLLEKALNITRLNKYSLLCREWAFFITQENGCFF</sequence>
<evidence type="ECO:0000313" key="1">
    <source>
        <dbReference type="EMBL" id="CAJ72389.1"/>
    </source>
</evidence>